<dbReference type="RefSeq" id="WP_379715549.1">
    <property type="nucleotide sequence ID" value="NZ_JBHTBS010000013.1"/>
</dbReference>
<evidence type="ECO:0000313" key="2">
    <source>
        <dbReference type="EMBL" id="MFC7339197.1"/>
    </source>
</evidence>
<dbReference type="InterPro" id="IPR018551">
    <property type="entry name" value="DUF2007"/>
</dbReference>
<dbReference type="Proteomes" id="UP001596472">
    <property type="component" value="Unassembled WGS sequence"/>
</dbReference>
<organism evidence="2 3">
    <name type="scientific">Haloferula chungangensis</name>
    <dbReference type="NCBI Taxonomy" id="1048331"/>
    <lineage>
        <taxon>Bacteria</taxon>
        <taxon>Pseudomonadati</taxon>
        <taxon>Verrucomicrobiota</taxon>
        <taxon>Verrucomicrobiia</taxon>
        <taxon>Verrucomicrobiales</taxon>
        <taxon>Verrucomicrobiaceae</taxon>
        <taxon>Haloferula</taxon>
    </lineage>
</organism>
<comment type="caution">
    <text evidence="2">The sequence shown here is derived from an EMBL/GenBank/DDBJ whole genome shotgun (WGS) entry which is preliminary data.</text>
</comment>
<reference evidence="3" key="1">
    <citation type="journal article" date="2019" name="Int. J. Syst. Evol. Microbiol.">
        <title>The Global Catalogue of Microorganisms (GCM) 10K type strain sequencing project: providing services to taxonomists for standard genome sequencing and annotation.</title>
        <authorList>
            <consortium name="The Broad Institute Genomics Platform"/>
            <consortium name="The Broad Institute Genome Sequencing Center for Infectious Disease"/>
            <person name="Wu L."/>
            <person name="Ma J."/>
        </authorList>
    </citation>
    <scope>NUCLEOTIDE SEQUENCE [LARGE SCALE GENOMIC DNA]</scope>
    <source>
        <strain evidence="3">CGMCC 4.1467</strain>
    </source>
</reference>
<keyword evidence="3" id="KW-1185">Reference proteome</keyword>
<protein>
    <submittedName>
        <fullName evidence="2">Signal transducing protein</fullName>
    </submittedName>
</protein>
<sequence>MTEVFRSRDSATVGHLQSLLEAEGIRTLYRNEFAAITTVAIPEVTPALCILDEKDLSRGVAVIRGYLESSNGSVEEELLCSNCGETNPGTFGVCWKCGESLMP</sequence>
<dbReference type="EMBL" id="JBHTBS010000013">
    <property type="protein sequence ID" value="MFC7339197.1"/>
    <property type="molecule type" value="Genomic_DNA"/>
</dbReference>
<name>A0ABW2LE04_9BACT</name>
<dbReference type="Pfam" id="PF09413">
    <property type="entry name" value="DUF2007"/>
    <property type="match status" value="1"/>
</dbReference>
<feature type="domain" description="DUF2007" evidence="1">
    <location>
        <begin position="1"/>
        <end position="64"/>
    </location>
</feature>
<evidence type="ECO:0000313" key="3">
    <source>
        <dbReference type="Proteomes" id="UP001596472"/>
    </source>
</evidence>
<accession>A0ABW2LE04</accession>
<gene>
    <name evidence="2" type="ORF">ACFQY0_18530</name>
</gene>
<evidence type="ECO:0000259" key="1">
    <source>
        <dbReference type="Pfam" id="PF09413"/>
    </source>
</evidence>
<proteinExistence type="predicted"/>